<dbReference type="STRING" id="135208.A0A4Z0A1H4"/>
<dbReference type="Gene3D" id="1.10.287.1490">
    <property type="match status" value="1"/>
</dbReference>
<gene>
    <name evidence="2" type="ORF">EWM64_g3971</name>
</gene>
<dbReference type="Proteomes" id="UP000298061">
    <property type="component" value="Unassembled WGS sequence"/>
</dbReference>
<feature type="coiled-coil region" evidence="1">
    <location>
        <begin position="220"/>
        <end position="268"/>
    </location>
</feature>
<organism evidence="2 3">
    <name type="scientific">Hericium alpestre</name>
    <dbReference type="NCBI Taxonomy" id="135208"/>
    <lineage>
        <taxon>Eukaryota</taxon>
        <taxon>Fungi</taxon>
        <taxon>Dikarya</taxon>
        <taxon>Basidiomycota</taxon>
        <taxon>Agaricomycotina</taxon>
        <taxon>Agaricomycetes</taxon>
        <taxon>Russulales</taxon>
        <taxon>Hericiaceae</taxon>
        <taxon>Hericium</taxon>
    </lineage>
</organism>
<name>A0A4Z0A1H4_9AGAM</name>
<feature type="coiled-coil region" evidence="1">
    <location>
        <begin position="143"/>
        <end position="177"/>
    </location>
</feature>
<keyword evidence="1" id="KW-0175">Coiled coil</keyword>
<protein>
    <recommendedName>
        <fullName evidence="4">t-SNARE coiled-coil homology domain-containing protein</fullName>
    </recommendedName>
</protein>
<dbReference type="Gene3D" id="1.20.5.340">
    <property type="match status" value="1"/>
</dbReference>
<keyword evidence="3" id="KW-1185">Reference proteome</keyword>
<sequence>MMDQDDFPPPPPPQEAPDVFAEPLPLPNFNHAAHLLNNLSHTHNLTSVVMGIMANLQQELSVSCQGLAAHMQHVPNIPAVANANQLAFIAQGIQGLNNRFDGLENRFTAVENRFTVLENRFTGLEEDLEQVIALGQQRHQEINQRLDQVITQENQRNQDINRRLDQMAAQVHDVDRRFDAVLERLDNVEGGLANATQRLTNVEGGLANVTQRLTNVEGGLANATQRLANVEGGLANANQQLTNVEGGLANANQQLTNATQRLTTANRKLTTLGDKLSWEHQTANTRLLNSMTPLGPYRVIPHKPDCHDYGRRDFPKDLSQVHEMSNVQCGRLATAWDIDLDHLNQLDNTEQLNARKRCVARFMGLNL</sequence>
<evidence type="ECO:0000313" key="3">
    <source>
        <dbReference type="Proteomes" id="UP000298061"/>
    </source>
</evidence>
<reference evidence="2 3" key="1">
    <citation type="submission" date="2019-02" db="EMBL/GenBank/DDBJ databases">
        <title>Genome sequencing of the rare red list fungi Hericium alpestre (H. flagellum).</title>
        <authorList>
            <person name="Buettner E."/>
            <person name="Kellner H."/>
        </authorList>
    </citation>
    <scope>NUCLEOTIDE SEQUENCE [LARGE SCALE GENOMIC DNA]</scope>
    <source>
        <strain evidence="2 3">DSM 108284</strain>
    </source>
</reference>
<evidence type="ECO:0000256" key="1">
    <source>
        <dbReference type="SAM" id="Coils"/>
    </source>
</evidence>
<dbReference type="SUPFAM" id="SSF57997">
    <property type="entry name" value="Tropomyosin"/>
    <property type="match status" value="1"/>
</dbReference>
<dbReference type="OrthoDB" id="5038142at2759"/>
<dbReference type="AlphaFoldDB" id="A0A4Z0A1H4"/>
<accession>A0A4Z0A1H4</accession>
<evidence type="ECO:0000313" key="2">
    <source>
        <dbReference type="EMBL" id="TFY80041.1"/>
    </source>
</evidence>
<proteinExistence type="predicted"/>
<dbReference type="EMBL" id="SFCI01000400">
    <property type="protein sequence ID" value="TFY80041.1"/>
    <property type="molecule type" value="Genomic_DNA"/>
</dbReference>
<comment type="caution">
    <text evidence="2">The sequence shown here is derived from an EMBL/GenBank/DDBJ whole genome shotgun (WGS) entry which is preliminary data.</text>
</comment>
<evidence type="ECO:0008006" key="4">
    <source>
        <dbReference type="Google" id="ProtNLM"/>
    </source>
</evidence>